<dbReference type="OrthoDB" id="201751at2759"/>
<accession>A0A9W7E5R2</accession>
<dbReference type="InterPro" id="IPR040931">
    <property type="entry name" value="CDCA"/>
</dbReference>
<dbReference type="EMBL" id="BRXZ01004141">
    <property type="protein sequence ID" value="GMH69244.1"/>
    <property type="molecule type" value="Genomic_DNA"/>
</dbReference>
<comment type="caution">
    <text evidence="1">The sequence shown here is derived from an EMBL/GenBank/DDBJ whole genome shotgun (WGS) entry which is preliminary data.</text>
</comment>
<feature type="non-terminal residue" evidence="1">
    <location>
        <position position="1"/>
    </location>
</feature>
<dbReference type="SUPFAM" id="SSF159779">
    <property type="entry name" value="CdCA1 repeat-like"/>
    <property type="match status" value="1"/>
</dbReference>
<keyword evidence="2" id="KW-1185">Reference proteome</keyword>
<reference evidence="1" key="1">
    <citation type="submission" date="2022-07" db="EMBL/GenBank/DDBJ databases">
        <title>Genome analysis of Parmales, a sister group of diatoms, reveals the evolutionary specialization of diatoms from phago-mixotrophs to photoautotrophs.</title>
        <authorList>
            <person name="Ban H."/>
            <person name="Sato S."/>
            <person name="Yoshikawa S."/>
            <person name="Kazumasa Y."/>
            <person name="Nakamura Y."/>
            <person name="Ichinomiya M."/>
            <person name="Saitoh K."/>
            <person name="Sato N."/>
            <person name="Blanc-Mathieu R."/>
            <person name="Endo H."/>
            <person name="Kuwata A."/>
            <person name="Ogata H."/>
        </authorList>
    </citation>
    <scope>NUCLEOTIDE SEQUENCE</scope>
</reference>
<gene>
    <name evidence="1" type="ORF">TrRE_jg8000</name>
</gene>
<dbReference type="Pfam" id="PF18484">
    <property type="entry name" value="CDCA"/>
    <property type="match status" value="1"/>
</dbReference>
<dbReference type="AlphaFoldDB" id="A0A9W7E5R2"/>
<name>A0A9W7E5R2_9STRA</name>
<evidence type="ECO:0000313" key="1">
    <source>
        <dbReference type="EMBL" id="GMH69244.1"/>
    </source>
</evidence>
<sequence length="285" mass="30085">TADRDAPIINFCTGNKLRADFREFSPAGFYAGNPLVIATARNWKHGPFSDMSIRLKGNEKLARTVQTEGASQSSLTPQDVVGVLKDRGWEATIVEGANSPVPLVDVDPNGILKCVDGRGSDNKAIAGPKMLGGVYGIASCRGIKTAAALGDICREVKAAGHVPSVHGDESGVLGCGFCRLWVTGGFADAGLGIEKPDFDAQAGADAVEAAGGVIENHYGAHAEKIVYINFVKGKTLEPDHNDQRFIVDAWAAAKFNLDIPKYLVTAAVTVEKLSKGKLKKAVLII</sequence>
<dbReference type="Proteomes" id="UP001165082">
    <property type="component" value="Unassembled WGS sequence"/>
</dbReference>
<organism evidence="1 2">
    <name type="scientific">Triparma retinervis</name>
    <dbReference type="NCBI Taxonomy" id="2557542"/>
    <lineage>
        <taxon>Eukaryota</taxon>
        <taxon>Sar</taxon>
        <taxon>Stramenopiles</taxon>
        <taxon>Ochrophyta</taxon>
        <taxon>Bolidophyceae</taxon>
        <taxon>Parmales</taxon>
        <taxon>Triparmaceae</taxon>
        <taxon>Triparma</taxon>
    </lineage>
</organism>
<protein>
    <submittedName>
        <fullName evidence="1">Uncharacterized protein</fullName>
    </submittedName>
</protein>
<evidence type="ECO:0000313" key="2">
    <source>
        <dbReference type="Proteomes" id="UP001165082"/>
    </source>
</evidence>
<proteinExistence type="predicted"/>